<protein>
    <submittedName>
        <fullName evidence="4">Amidophosphoribosyltransferase</fullName>
    </submittedName>
</protein>
<feature type="chain" id="PRO_5015849511" evidence="2">
    <location>
        <begin position="19"/>
        <end position="243"/>
    </location>
</feature>
<dbReference type="EMBL" id="QFNF01000004">
    <property type="protein sequence ID" value="PZO80215.1"/>
    <property type="molecule type" value="Genomic_DNA"/>
</dbReference>
<dbReference type="AlphaFoldDB" id="A0A2W5BAN4"/>
<dbReference type="Pfam" id="PF18912">
    <property type="entry name" value="DZR_2"/>
    <property type="match status" value="1"/>
</dbReference>
<evidence type="ECO:0000313" key="5">
    <source>
        <dbReference type="Proteomes" id="UP000248614"/>
    </source>
</evidence>
<keyword evidence="4" id="KW-0328">Glycosyltransferase</keyword>
<keyword evidence="2" id="KW-0732">Signal</keyword>
<dbReference type="PANTHER" id="PTHR47505:SF1">
    <property type="entry name" value="DNA UTILIZATION PROTEIN YHGH"/>
    <property type="match status" value="1"/>
</dbReference>
<evidence type="ECO:0000256" key="2">
    <source>
        <dbReference type="SAM" id="SignalP"/>
    </source>
</evidence>
<evidence type="ECO:0000256" key="1">
    <source>
        <dbReference type="ARBA" id="ARBA00008007"/>
    </source>
</evidence>
<evidence type="ECO:0000259" key="3">
    <source>
        <dbReference type="Pfam" id="PF18912"/>
    </source>
</evidence>
<sequence length="243" mass="25495">MHVLAAPAAALAQLVALALPPRCPGCGAVVEADHRFCSTCWSGLRFLGDPACVRCGVPFAVDAGPGICCAACLARPPEHDGVRAAVAYGPVARDVALKLKYGGRLALARTMARLMVRHLSPDATCLVPVPLHRRRLWTRGYNQAQLIAAELGRLGGVPVACDVLRRTRSTPPLRAMDGRRRERAVRGAFAVVAPARVTGQSIVLVDDVHTSGATAAACAKMLRAAGAARVSVLCWARVVGADD</sequence>
<accession>A0A2W5BAN4</accession>
<dbReference type="CDD" id="cd06223">
    <property type="entry name" value="PRTases_typeI"/>
    <property type="match status" value="1"/>
</dbReference>
<feature type="signal peptide" evidence="2">
    <location>
        <begin position="1"/>
        <end position="18"/>
    </location>
</feature>
<dbReference type="InterPro" id="IPR051910">
    <property type="entry name" value="ComF/GntX_DNA_util-trans"/>
</dbReference>
<dbReference type="InterPro" id="IPR044005">
    <property type="entry name" value="DZR_2"/>
</dbReference>
<reference evidence="4 5" key="1">
    <citation type="submission" date="2017-08" db="EMBL/GenBank/DDBJ databases">
        <title>Infants hospitalized years apart are colonized by the same room-sourced microbial strains.</title>
        <authorList>
            <person name="Brooks B."/>
            <person name="Olm M.R."/>
            <person name="Firek B.A."/>
            <person name="Baker R."/>
            <person name="Thomas B.C."/>
            <person name="Morowitz M.J."/>
            <person name="Banfield J.F."/>
        </authorList>
    </citation>
    <scope>NUCLEOTIDE SEQUENCE [LARGE SCALE GENOMIC DNA]</scope>
    <source>
        <strain evidence="4">S2_018_000_R3_110</strain>
    </source>
</reference>
<dbReference type="SUPFAM" id="SSF53271">
    <property type="entry name" value="PRTase-like"/>
    <property type="match status" value="1"/>
</dbReference>
<dbReference type="Gene3D" id="3.40.50.2020">
    <property type="match status" value="1"/>
</dbReference>
<dbReference type="GO" id="GO:0016757">
    <property type="term" value="F:glycosyltransferase activity"/>
    <property type="evidence" value="ECO:0007669"/>
    <property type="project" value="UniProtKB-KW"/>
</dbReference>
<name>A0A2W5BAN4_9SPHN</name>
<comment type="caution">
    <text evidence="4">The sequence shown here is derived from an EMBL/GenBank/DDBJ whole genome shotgun (WGS) entry which is preliminary data.</text>
</comment>
<dbReference type="InterPro" id="IPR029057">
    <property type="entry name" value="PRTase-like"/>
</dbReference>
<dbReference type="PANTHER" id="PTHR47505">
    <property type="entry name" value="DNA UTILIZATION PROTEIN YHGH"/>
    <property type="match status" value="1"/>
</dbReference>
<dbReference type="Proteomes" id="UP000248614">
    <property type="component" value="Unassembled WGS sequence"/>
</dbReference>
<comment type="similarity">
    <text evidence="1">Belongs to the ComF/GntX family.</text>
</comment>
<proteinExistence type="inferred from homology"/>
<keyword evidence="4" id="KW-0808">Transferase</keyword>
<feature type="domain" description="Double zinc ribbon" evidence="3">
    <location>
        <begin position="15"/>
        <end position="73"/>
    </location>
</feature>
<organism evidence="4 5">
    <name type="scientific">Sphingomonas hengshuiensis</name>
    <dbReference type="NCBI Taxonomy" id="1609977"/>
    <lineage>
        <taxon>Bacteria</taxon>
        <taxon>Pseudomonadati</taxon>
        <taxon>Pseudomonadota</taxon>
        <taxon>Alphaproteobacteria</taxon>
        <taxon>Sphingomonadales</taxon>
        <taxon>Sphingomonadaceae</taxon>
        <taxon>Sphingomonas</taxon>
    </lineage>
</organism>
<gene>
    <name evidence="4" type="ORF">DI632_02730</name>
</gene>
<dbReference type="InterPro" id="IPR000836">
    <property type="entry name" value="PRTase_dom"/>
</dbReference>
<evidence type="ECO:0000313" key="4">
    <source>
        <dbReference type="EMBL" id="PZO80215.1"/>
    </source>
</evidence>